<keyword evidence="4" id="KW-1185">Reference proteome</keyword>
<dbReference type="InterPro" id="IPR043128">
    <property type="entry name" value="Rev_trsase/Diguanyl_cyclase"/>
</dbReference>
<dbReference type="SUPFAM" id="SSF52540">
    <property type="entry name" value="P-loop containing nucleoside triphosphate hydrolases"/>
    <property type="match status" value="1"/>
</dbReference>
<dbReference type="PANTHER" id="PTHR37984">
    <property type="entry name" value="PROTEIN CBG26694"/>
    <property type="match status" value="1"/>
</dbReference>
<comment type="caution">
    <text evidence="3">The sequence shown here is derived from an EMBL/GenBank/DDBJ whole genome shotgun (WGS) entry which is preliminary data.</text>
</comment>
<evidence type="ECO:0000259" key="2">
    <source>
        <dbReference type="PROSITE" id="PS50878"/>
    </source>
</evidence>
<dbReference type="Gene3D" id="3.40.50.300">
    <property type="entry name" value="P-loop containing nucleotide triphosphate hydrolases"/>
    <property type="match status" value="1"/>
</dbReference>
<dbReference type="InterPro" id="IPR025476">
    <property type="entry name" value="Helitron_helicase-like"/>
</dbReference>
<evidence type="ECO:0000313" key="3">
    <source>
        <dbReference type="EMBL" id="KZS10739.1"/>
    </source>
</evidence>
<dbReference type="GO" id="GO:0071897">
    <property type="term" value="P:DNA biosynthetic process"/>
    <property type="evidence" value="ECO:0007669"/>
    <property type="project" value="UniProtKB-ARBA"/>
</dbReference>
<evidence type="ECO:0000256" key="1">
    <source>
        <dbReference type="SAM" id="MobiDB-lite"/>
    </source>
</evidence>
<dbReference type="Proteomes" id="UP000076858">
    <property type="component" value="Unassembled WGS sequence"/>
</dbReference>
<dbReference type="CDD" id="cd18809">
    <property type="entry name" value="SF1_C_RecD"/>
    <property type="match status" value="1"/>
</dbReference>
<dbReference type="InterPro" id="IPR000477">
    <property type="entry name" value="RT_dom"/>
</dbReference>
<dbReference type="Gene3D" id="3.10.10.10">
    <property type="entry name" value="HIV Type 1 Reverse Transcriptase, subunit A, domain 1"/>
    <property type="match status" value="1"/>
</dbReference>
<proteinExistence type="predicted"/>
<feature type="region of interest" description="Disordered" evidence="1">
    <location>
        <begin position="862"/>
        <end position="884"/>
    </location>
</feature>
<dbReference type="STRING" id="35525.A0A164TTF8"/>
<dbReference type="Gene3D" id="3.30.70.270">
    <property type="match status" value="1"/>
</dbReference>
<feature type="compositionally biased region" description="Acidic residues" evidence="1">
    <location>
        <begin position="862"/>
        <end position="873"/>
    </location>
</feature>
<sequence>MPLKVLSSSIEHPIFNLHPELSSNTQAPILYLHYKEIPSSQQLVNFEKDPTVALLALAVNSGQNRFSASVKLYGSTPEGERNLPIELKREVKGNFDIRDSDGGEYPRTENFGEFLPICFIGSRLQFDSLIPTRFGDVNELRVRVEVVYLWLHALKHLNPLYRNASIIETEAMHMNLQNILAELIENAPIVDTETDIQSDRSTLKSRHLDLKAEAVPRFHRDRPIPYALRAKVKATLTKLTEAKVLKRVRHSNWGAPIVVVPKANGDIRVCGDYKVTVNPFLFVDKHPLPLLEDIFVTLEGGVLFTKLDLSQAYNQLELDEFSQELCTINTPEGLFQYTRMPFGIASAPGKFQRVMDDLFRDTPWVKCYLDDMLIAGHTEREHWTRVEIVLQKLQETWKKGSSDVPTDEIQDSDKNPDMPMPVSLLTRSLPITTDQTHSVVCLLVDNDAAFIDQLKEAAKDPKSTSSMKLLNKLNVHIKSCTSRIPFTASQRAASLSNLIGMRYMFELPSIFFTYAPDDVNDTLNIRLSLPQEDNNNFPTDGTGLSEAIQNSAAVFQEIPITPHHLRFLMAKGPLAAAEIFRLLTDTVFTTLLGTPTEHFSKKTVPLPSRSSGVFGVPIASFGCVEEQARGSLHLHVVYWGSLPCQILQNSSIYPELLCTVAKAIDEMFKAEVDLAVHVEQLFDKFNRVMTMKHSLLKAHHPLPIRIPVTLENFEKLAVECVVRKQLLRVRCVLKLCLLTTVTDIEAINYLKNGLIVEYDEIISAMLGCNTNVSMLGSEKQAKSILLYLLKYVTKPPTEITHSISLIHHARRTIEMYPSVAEDSGTDKRSAMHLLNRVTNQISSTIEVSSSFSSLAILDEFEEEEPSDDEELAISDETTNLDNGEMNDLDVLFDEESEPQVLTPSEENSDHNEDHSTAVIYTGITGKMSVPQHIHYSHRGPELYDYNLYEFASIVDVVPKKKSVAVPIITLSPEDSVEDNQIYQEGYLNFATTHSLYATHQIRIRSKTKVPILKYILKPPPIKPSKLTEAWKKQARYDNGNGTFSGSLTCTERAAVQKFVRRSATILWVPDSSTPIGRFEPSEEPILEDETLSSETAELAIDLLRSEAAADDQMSHSNYKGNPYLQATEAALEKFHGGYLVPPLNLIEAQRVIHAFPEIEPHIAEILKKLSSNFQISNISNEYSVVDENQLNMGQKLVFDCCKTYFQGCFVAGAPGYITQNINPSLGLSNGTSVIYHSLTLSPLEDMHSVMEMMVNNDGSDIFLKFPPTYIFVEVSTLDPVLFQYKSLFKNKVVIPVKLKSQAEEHKINFPLKNNHLTVKGRAHAVVLVFAITVHKMQGQTCDRLILVINQRPLKPSLTYHSIYVALPRSAAKRMVTFNGDITIEFNALIDAICYGREGTSKYSLNAMAGTLIYYFMLPKEQPEYSLSGRPCQSIPNSKPKKPFPVSVKCYGQFPSSEEQVKAAITALLVDSHSKRKIRIKKEIIKKVEENKFDGGITNNDGDQHAENSDAVSVFLCVNLTILCVLPFWDRLNSLRLVITCFNFSDAM</sequence>
<dbReference type="Pfam" id="PF14214">
    <property type="entry name" value="Helitron_like_N"/>
    <property type="match status" value="1"/>
</dbReference>
<feature type="domain" description="Reverse transcriptase" evidence="2">
    <location>
        <begin position="241"/>
        <end position="424"/>
    </location>
</feature>
<accession>A0A164TTF8</accession>
<dbReference type="CDD" id="cd01647">
    <property type="entry name" value="RT_LTR"/>
    <property type="match status" value="1"/>
</dbReference>
<gene>
    <name evidence="3" type="ORF">APZ42_024707</name>
</gene>
<organism evidence="3 4">
    <name type="scientific">Daphnia magna</name>
    <dbReference type="NCBI Taxonomy" id="35525"/>
    <lineage>
        <taxon>Eukaryota</taxon>
        <taxon>Metazoa</taxon>
        <taxon>Ecdysozoa</taxon>
        <taxon>Arthropoda</taxon>
        <taxon>Crustacea</taxon>
        <taxon>Branchiopoda</taxon>
        <taxon>Diplostraca</taxon>
        <taxon>Cladocera</taxon>
        <taxon>Anomopoda</taxon>
        <taxon>Daphniidae</taxon>
        <taxon>Daphnia</taxon>
    </lineage>
</organism>
<dbReference type="InterPro" id="IPR046700">
    <property type="entry name" value="DUF6570"/>
</dbReference>
<feature type="region of interest" description="Disordered" evidence="1">
    <location>
        <begin position="400"/>
        <end position="419"/>
    </location>
</feature>
<reference evidence="3 4" key="1">
    <citation type="submission" date="2016-03" db="EMBL/GenBank/DDBJ databases">
        <title>EvidentialGene: Evidence-directed Construction of Genes on Genomes.</title>
        <authorList>
            <person name="Gilbert D.G."/>
            <person name="Choi J.-H."/>
            <person name="Mockaitis K."/>
            <person name="Colbourne J."/>
            <person name="Pfrender M."/>
        </authorList>
    </citation>
    <scope>NUCLEOTIDE SEQUENCE [LARGE SCALE GENOMIC DNA]</scope>
    <source>
        <strain evidence="3 4">Xinb3</strain>
        <tissue evidence="3">Complete organism</tissue>
    </source>
</reference>
<dbReference type="Pfam" id="PF20209">
    <property type="entry name" value="DUF6570"/>
    <property type="match status" value="1"/>
</dbReference>
<dbReference type="PANTHER" id="PTHR37984:SF13">
    <property type="entry name" value="RIBONUCLEASE H"/>
    <property type="match status" value="1"/>
</dbReference>
<dbReference type="PROSITE" id="PS50878">
    <property type="entry name" value="RT_POL"/>
    <property type="match status" value="1"/>
</dbReference>
<dbReference type="OrthoDB" id="10039216at2759"/>
<dbReference type="InterPro" id="IPR050951">
    <property type="entry name" value="Retrovirus_Pol_polyprotein"/>
</dbReference>
<protein>
    <recommendedName>
        <fullName evidence="2">Reverse transcriptase domain-containing protein</fullName>
    </recommendedName>
</protein>
<evidence type="ECO:0000313" key="4">
    <source>
        <dbReference type="Proteomes" id="UP000076858"/>
    </source>
</evidence>
<dbReference type="SUPFAM" id="SSF56672">
    <property type="entry name" value="DNA/RNA polymerases"/>
    <property type="match status" value="1"/>
</dbReference>
<dbReference type="EMBL" id="LRGB01001727">
    <property type="protein sequence ID" value="KZS10739.1"/>
    <property type="molecule type" value="Genomic_DNA"/>
</dbReference>
<dbReference type="Pfam" id="PF00078">
    <property type="entry name" value="RVT_1"/>
    <property type="match status" value="1"/>
</dbReference>
<name>A0A164TTF8_9CRUS</name>
<dbReference type="InterPro" id="IPR027417">
    <property type="entry name" value="P-loop_NTPase"/>
</dbReference>
<dbReference type="InterPro" id="IPR043502">
    <property type="entry name" value="DNA/RNA_pol_sf"/>
</dbReference>